<dbReference type="KEGG" id="kpd:CW740_10005"/>
<accession>A0A2K9AKT3</accession>
<gene>
    <name evidence="1" type="ORF">CW740_10005</name>
</gene>
<reference evidence="1 2" key="1">
    <citation type="submission" date="2017-12" db="EMBL/GenBank/DDBJ databases">
        <title>Kangiella profundi FT102 completed genome.</title>
        <authorList>
            <person name="Xu J."/>
            <person name="Wang J."/>
            <person name="Lu Y."/>
        </authorList>
    </citation>
    <scope>NUCLEOTIDE SEQUENCE [LARGE SCALE GENOMIC DNA]</scope>
    <source>
        <strain evidence="1 2">FT102</strain>
    </source>
</reference>
<proteinExistence type="predicted"/>
<dbReference type="Pfam" id="PF04940">
    <property type="entry name" value="BLUF"/>
    <property type="match status" value="1"/>
</dbReference>
<dbReference type="PROSITE" id="PS50925">
    <property type="entry name" value="BLUF"/>
    <property type="match status" value="1"/>
</dbReference>
<evidence type="ECO:0000313" key="1">
    <source>
        <dbReference type="EMBL" id="AUD79554.1"/>
    </source>
</evidence>
<evidence type="ECO:0000313" key="2">
    <source>
        <dbReference type="Proteomes" id="UP000232693"/>
    </source>
</evidence>
<dbReference type="Proteomes" id="UP000232693">
    <property type="component" value="Chromosome"/>
</dbReference>
<dbReference type="InterPro" id="IPR007024">
    <property type="entry name" value="BLUF_domain"/>
</dbReference>
<organism evidence="1 2">
    <name type="scientific">Kangiella profundi</name>
    <dbReference type="NCBI Taxonomy" id="1561924"/>
    <lineage>
        <taxon>Bacteria</taxon>
        <taxon>Pseudomonadati</taxon>
        <taxon>Pseudomonadota</taxon>
        <taxon>Gammaproteobacteria</taxon>
        <taxon>Kangiellales</taxon>
        <taxon>Kangiellaceae</taxon>
        <taxon>Kangiella</taxon>
    </lineage>
</organism>
<sequence>MLVQLTYASRVSRTLSSDDIKNILSSSQKNNKADGVTGALCLSNGIFLQILEGDRQKVNKAYHKILADARHKDPAILDYREVISRKFSEWSMGLITRSDDNRQLFLKYSSSSDFDPYSMSGETLRGFFSEVVDNVRWLRKSPD</sequence>
<dbReference type="RefSeq" id="WP_106647361.1">
    <property type="nucleotide sequence ID" value="NZ_BMGO01000001.1"/>
</dbReference>
<keyword evidence="2" id="KW-1185">Reference proteome</keyword>
<dbReference type="Gene3D" id="3.30.70.100">
    <property type="match status" value="1"/>
</dbReference>
<dbReference type="OrthoDB" id="557705at2"/>
<dbReference type="InterPro" id="IPR036046">
    <property type="entry name" value="Acylphosphatase-like_dom_sf"/>
</dbReference>
<dbReference type="EMBL" id="CP025120">
    <property type="protein sequence ID" value="AUD79554.1"/>
    <property type="molecule type" value="Genomic_DNA"/>
</dbReference>
<dbReference type="GO" id="GO:0009882">
    <property type="term" value="F:blue light photoreceptor activity"/>
    <property type="evidence" value="ECO:0007669"/>
    <property type="project" value="InterPro"/>
</dbReference>
<dbReference type="AlphaFoldDB" id="A0A2K9AKT3"/>
<protein>
    <submittedName>
        <fullName evidence="1">Blue light sensor protein</fullName>
    </submittedName>
</protein>
<dbReference type="SMART" id="SM01034">
    <property type="entry name" value="BLUF"/>
    <property type="match status" value="1"/>
</dbReference>
<dbReference type="GO" id="GO:0071949">
    <property type="term" value="F:FAD binding"/>
    <property type="evidence" value="ECO:0007669"/>
    <property type="project" value="InterPro"/>
</dbReference>
<name>A0A2K9AKT3_9GAMM</name>
<dbReference type="SUPFAM" id="SSF54975">
    <property type="entry name" value="Acylphosphatase/BLUF domain-like"/>
    <property type="match status" value="1"/>
</dbReference>